<dbReference type="GeneID" id="103505472"/>
<dbReference type="RefSeq" id="XP_026676607.1">
    <property type="nucleotide sequence ID" value="XM_026820806.1"/>
</dbReference>
<evidence type="ECO:0000313" key="2">
    <source>
        <dbReference type="RefSeq" id="XP_026676607.1"/>
    </source>
</evidence>
<reference evidence="2" key="1">
    <citation type="submission" date="2025-08" db="UniProtKB">
        <authorList>
            <consortium name="RefSeq"/>
        </authorList>
    </citation>
    <scope>IDENTIFICATION</scope>
</reference>
<dbReference type="KEGG" id="dci:103505472"/>
<gene>
    <name evidence="2" type="primary">LOC103505472</name>
</gene>
<keyword evidence="1" id="KW-1185">Reference proteome</keyword>
<dbReference type="PaxDb" id="121845-A0A3Q0IKA4"/>
<sequence length="228" mass="26445">MERPTSSSSIDIQRRRIEHELYKSTLDSVHRKTYTPRKLLRRRKEFPFHENLKEKDRVATAAVPGDSVFTQDIQAEHYARLAAKFPIIRDVMDGPPDDSVYSAVDPKRTPLSEYGAQYGYNPRAKSELGSAMKKLVPPSHWDTIPQTTQRYYHQNFNSPEWAPYRILDSLPIRIPQDNLSTDLSEKRDMQTEYMREISNSGADIIRDQYFGPPLIDTIEDQCKRLALS</sequence>
<evidence type="ECO:0000313" key="1">
    <source>
        <dbReference type="Proteomes" id="UP000079169"/>
    </source>
</evidence>
<organism evidence="1 2">
    <name type="scientific">Diaphorina citri</name>
    <name type="common">Asian citrus psyllid</name>
    <dbReference type="NCBI Taxonomy" id="121845"/>
    <lineage>
        <taxon>Eukaryota</taxon>
        <taxon>Metazoa</taxon>
        <taxon>Ecdysozoa</taxon>
        <taxon>Arthropoda</taxon>
        <taxon>Hexapoda</taxon>
        <taxon>Insecta</taxon>
        <taxon>Pterygota</taxon>
        <taxon>Neoptera</taxon>
        <taxon>Paraneoptera</taxon>
        <taxon>Hemiptera</taxon>
        <taxon>Sternorrhyncha</taxon>
        <taxon>Psylloidea</taxon>
        <taxon>Psyllidae</taxon>
        <taxon>Diaphorininae</taxon>
        <taxon>Diaphorina</taxon>
    </lineage>
</organism>
<accession>A0A3Q0IKA4</accession>
<dbReference type="Proteomes" id="UP000079169">
    <property type="component" value="Unplaced"/>
</dbReference>
<proteinExistence type="predicted"/>
<protein>
    <submittedName>
        <fullName evidence="2">Uncharacterized protein LOC103505472 isoform X1</fullName>
    </submittedName>
</protein>
<name>A0A3Q0IKA4_DIACI</name>
<dbReference type="AlphaFoldDB" id="A0A3Q0IKA4"/>